<feature type="transmembrane region" description="Helical" evidence="5">
    <location>
        <begin position="171"/>
        <end position="188"/>
    </location>
</feature>
<reference evidence="6" key="1">
    <citation type="submission" date="2022-08" db="UniProtKB">
        <authorList>
            <consortium name="EnsemblMetazoa"/>
        </authorList>
    </citation>
    <scope>IDENTIFICATION</scope>
    <source>
        <strain evidence="6">05x7-T-G4-1.051#20</strain>
    </source>
</reference>
<accession>A0A8W8KYT5</accession>
<sequence length="189" mass="21133">MTQKSQHRKAPKESHIWVRNQIIVGIILSIGMCLGAYHFLPIQISDIKSPADRLVLAVRCISISTIPVFALFKSVADTRFFTRAIDPVKGGGEDMVDVPNRILRNTTEQFLLHAVGLLTLSTFLDEASLKILPILSCDFVIFRMLFWWGYLNAPLNRAVGMSGTASTTICVYAYCMYCILKPVFISFIG</sequence>
<comment type="subcellular location">
    <subcellularLocation>
        <location evidence="1">Membrane</location>
    </subcellularLocation>
</comment>
<dbReference type="InterPro" id="IPR023352">
    <property type="entry name" value="MAPEG-like_dom_sf"/>
</dbReference>
<keyword evidence="2 5" id="KW-0812">Transmembrane</keyword>
<dbReference type="Proteomes" id="UP000005408">
    <property type="component" value="Unassembled WGS sequence"/>
</dbReference>
<evidence type="ECO:0000313" key="6">
    <source>
        <dbReference type="EnsemblMetazoa" id="G25873.2:cds"/>
    </source>
</evidence>
<feature type="transmembrane region" description="Helical" evidence="5">
    <location>
        <begin position="131"/>
        <end position="151"/>
    </location>
</feature>
<evidence type="ECO:0000313" key="7">
    <source>
        <dbReference type="Proteomes" id="UP000005408"/>
    </source>
</evidence>
<dbReference type="Gene3D" id="1.20.120.550">
    <property type="entry name" value="Membrane associated eicosanoid/glutathione metabolism-like domain"/>
    <property type="match status" value="1"/>
</dbReference>
<evidence type="ECO:0000256" key="1">
    <source>
        <dbReference type="ARBA" id="ARBA00004370"/>
    </source>
</evidence>
<evidence type="ECO:0000256" key="3">
    <source>
        <dbReference type="ARBA" id="ARBA00022989"/>
    </source>
</evidence>
<feature type="transmembrane region" description="Helical" evidence="5">
    <location>
        <begin position="21"/>
        <end position="42"/>
    </location>
</feature>
<organism evidence="6 7">
    <name type="scientific">Magallana gigas</name>
    <name type="common">Pacific oyster</name>
    <name type="synonym">Crassostrea gigas</name>
    <dbReference type="NCBI Taxonomy" id="29159"/>
    <lineage>
        <taxon>Eukaryota</taxon>
        <taxon>Metazoa</taxon>
        <taxon>Spiralia</taxon>
        <taxon>Lophotrochozoa</taxon>
        <taxon>Mollusca</taxon>
        <taxon>Bivalvia</taxon>
        <taxon>Autobranchia</taxon>
        <taxon>Pteriomorphia</taxon>
        <taxon>Ostreida</taxon>
        <taxon>Ostreoidea</taxon>
        <taxon>Ostreidae</taxon>
        <taxon>Magallana</taxon>
    </lineage>
</organism>
<dbReference type="SUPFAM" id="SSF161084">
    <property type="entry name" value="MAPEG domain-like"/>
    <property type="match status" value="1"/>
</dbReference>
<dbReference type="Pfam" id="PF01124">
    <property type="entry name" value="MAPEG"/>
    <property type="match status" value="1"/>
</dbReference>
<proteinExistence type="predicted"/>
<keyword evidence="3 5" id="KW-1133">Transmembrane helix</keyword>
<dbReference type="GO" id="GO:0032588">
    <property type="term" value="C:trans-Golgi network membrane"/>
    <property type="evidence" value="ECO:0007669"/>
    <property type="project" value="TreeGrafter"/>
</dbReference>
<dbReference type="GO" id="GO:0045055">
    <property type="term" value="P:regulated exocytosis"/>
    <property type="evidence" value="ECO:0007669"/>
    <property type="project" value="TreeGrafter"/>
</dbReference>
<dbReference type="PANTHER" id="PTHR31004">
    <property type="entry name" value="TRANSMEMBRANE PROTEIN 79"/>
    <property type="match status" value="1"/>
</dbReference>
<keyword evidence="7" id="KW-1185">Reference proteome</keyword>
<feature type="transmembrane region" description="Helical" evidence="5">
    <location>
        <begin position="54"/>
        <end position="72"/>
    </location>
</feature>
<dbReference type="AlphaFoldDB" id="A0A8W8KYT5"/>
<evidence type="ECO:0000256" key="2">
    <source>
        <dbReference type="ARBA" id="ARBA00022692"/>
    </source>
</evidence>
<name>A0A8W8KYT5_MAGGI</name>
<dbReference type="InterPro" id="IPR001129">
    <property type="entry name" value="Membr-assoc_MAPEG"/>
</dbReference>
<evidence type="ECO:0008006" key="8">
    <source>
        <dbReference type="Google" id="ProtNLM"/>
    </source>
</evidence>
<dbReference type="PANTHER" id="PTHR31004:SF1">
    <property type="entry name" value="TRANSMEMBRANE PROTEIN 79"/>
    <property type="match status" value="1"/>
</dbReference>
<dbReference type="GO" id="GO:0005765">
    <property type="term" value="C:lysosomal membrane"/>
    <property type="evidence" value="ECO:0007669"/>
    <property type="project" value="TreeGrafter"/>
</dbReference>
<keyword evidence="4 5" id="KW-0472">Membrane</keyword>
<protein>
    <recommendedName>
        <fullName evidence="8">MAPEG family protein</fullName>
    </recommendedName>
</protein>
<dbReference type="EnsemblMetazoa" id="G25873.2">
    <property type="protein sequence ID" value="G25873.2:cds"/>
    <property type="gene ID" value="G25873"/>
</dbReference>
<evidence type="ECO:0000256" key="4">
    <source>
        <dbReference type="ARBA" id="ARBA00023136"/>
    </source>
</evidence>
<evidence type="ECO:0000256" key="5">
    <source>
        <dbReference type="SAM" id="Phobius"/>
    </source>
</evidence>